<protein>
    <submittedName>
        <fullName evidence="1">Uncharacterized protein</fullName>
    </submittedName>
</protein>
<dbReference type="EMBL" id="BTPU01000076">
    <property type="protein sequence ID" value="GMQ64631.1"/>
    <property type="molecule type" value="Genomic_DNA"/>
</dbReference>
<sequence>MKIYKKVLNEITIGNSNFKYVVVEKTNEIVFRAYSYEFNDTFCEVHLSWKDNYYVNPYLPSVAKIMIEYAIKKGWNHCLRNQKVILELDSELLRLTSKQTTKIIYLETAEFYQIKEMLFCMDGISISDDELVDLIDDNEGLNQYYKKLLTRYKEFRDKNNGI</sequence>
<reference evidence="1" key="1">
    <citation type="submission" date="2023-09" db="EMBL/GenBank/DDBJ databases">
        <title>Vallitalea sediminicola and Vallitalea maricola sp. nov., anaerobic bacteria isolated from marine sediment.</title>
        <authorList>
            <person name="Hirano S."/>
            <person name="Maeda A."/>
            <person name="Terahara T."/>
            <person name="Mori K."/>
            <person name="Hamada M."/>
            <person name="Matsumoto R."/>
            <person name="Kobayashi T."/>
        </authorList>
    </citation>
    <scope>NUCLEOTIDE SEQUENCE</scope>
    <source>
        <strain evidence="1">AN17-2</strain>
    </source>
</reference>
<dbReference type="Proteomes" id="UP001374599">
    <property type="component" value="Unassembled WGS sequence"/>
</dbReference>
<organism evidence="1 2">
    <name type="scientific">Vallitalea maricola</name>
    <dbReference type="NCBI Taxonomy" id="3074433"/>
    <lineage>
        <taxon>Bacteria</taxon>
        <taxon>Bacillati</taxon>
        <taxon>Bacillota</taxon>
        <taxon>Clostridia</taxon>
        <taxon>Lachnospirales</taxon>
        <taxon>Vallitaleaceae</taxon>
        <taxon>Vallitalea</taxon>
    </lineage>
</organism>
<gene>
    <name evidence="1" type="ORF">AN2V17_38690</name>
</gene>
<evidence type="ECO:0000313" key="1">
    <source>
        <dbReference type="EMBL" id="GMQ64631.1"/>
    </source>
</evidence>
<name>A0ACB5UNU2_9FIRM</name>
<proteinExistence type="predicted"/>
<keyword evidence="2" id="KW-1185">Reference proteome</keyword>
<evidence type="ECO:0000313" key="2">
    <source>
        <dbReference type="Proteomes" id="UP001374599"/>
    </source>
</evidence>
<comment type="caution">
    <text evidence="1">The sequence shown here is derived from an EMBL/GenBank/DDBJ whole genome shotgun (WGS) entry which is preliminary data.</text>
</comment>
<accession>A0ACB5UNU2</accession>